<reference evidence="2 3" key="1">
    <citation type="submission" date="2024-02" db="EMBL/GenBank/DDBJ databases">
        <authorList>
            <person name="Chen Y."/>
            <person name="Shah S."/>
            <person name="Dougan E. K."/>
            <person name="Thang M."/>
            <person name="Chan C."/>
        </authorList>
    </citation>
    <scope>NUCLEOTIDE SEQUENCE [LARGE SCALE GENOMIC DNA]</scope>
</reference>
<accession>A0ABP0QJF4</accession>
<keyword evidence="3" id="KW-1185">Reference proteome</keyword>
<proteinExistence type="predicted"/>
<evidence type="ECO:0000313" key="2">
    <source>
        <dbReference type="EMBL" id="CAK9087595.1"/>
    </source>
</evidence>
<comment type="caution">
    <text evidence="2">The sequence shown here is derived from an EMBL/GenBank/DDBJ whole genome shotgun (WGS) entry which is preliminary data.</text>
</comment>
<organism evidence="2 3">
    <name type="scientific">Durusdinium trenchii</name>
    <dbReference type="NCBI Taxonomy" id="1381693"/>
    <lineage>
        <taxon>Eukaryota</taxon>
        <taxon>Sar</taxon>
        <taxon>Alveolata</taxon>
        <taxon>Dinophyceae</taxon>
        <taxon>Suessiales</taxon>
        <taxon>Symbiodiniaceae</taxon>
        <taxon>Durusdinium</taxon>
    </lineage>
</organism>
<dbReference type="EMBL" id="CAXAMN010024552">
    <property type="protein sequence ID" value="CAK9087595.1"/>
    <property type="molecule type" value="Genomic_DNA"/>
</dbReference>
<protein>
    <submittedName>
        <fullName evidence="2">Uncharacterized protein</fullName>
    </submittedName>
</protein>
<evidence type="ECO:0000313" key="3">
    <source>
        <dbReference type="Proteomes" id="UP001642484"/>
    </source>
</evidence>
<gene>
    <name evidence="2" type="ORF">CCMP2556_LOCUS42345</name>
</gene>
<sequence length="162" mass="18100">MAGLGTSNEAFSRWSWTPRRDGSPVGSTGDGASVASTRRMHVQLVDCVPGLRGLRERVLLKSQDVLADAHLEIQDDRNPSQPCLISRRLLTVFCRFDPLRRNSKLEVSDHLSMSPCDTSPRHVLRCTVACARVRMFGTPTRAARDEVVPSPFPKFRSELGRR</sequence>
<name>A0ABP0QJF4_9DINO</name>
<dbReference type="Proteomes" id="UP001642484">
    <property type="component" value="Unassembled WGS sequence"/>
</dbReference>
<feature type="region of interest" description="Disordered" evidence="1">
    <location>
        <begin position="14"/>
        <end position="34"/>
    </location>
</feature>
<evidence type="ECO:0000256" key="1">
    <source>
        <dbReference type="SAM" id="MobiDB-lite"/>
    </source>
</evidence>